<dbReference type="Proteomes" id="UP000596247">
    <property type="component" value="Chromosome"/>
</dbReference>
<feature type="compositionally biased region" description="Low complexity" evidence="1">
    <location>
        <begin position="152"/>
        <end position="163"/>
    </location>
</feature>
<reference evidence="2 3" key="1">
    <citation type="submission" date="2020-09" db="EMBL/GenBank/DDBJ databases">
        <authorList>
            <person name="Jameson E."/>
        </authorList>
    </citation>
    <scope>NUCLEOTIDE SEQUENCE [LARGE SCALE GENOMIC DNA]</scope>
</reference>
<keyword evidence="3" id="KW-1185">Reference proteome</keyword>
<evidence type="ECO:0000313" key="2">
    <source>
        <dbReference type="EMBL" id="CAD5236110.1"/>
    </source>
</evidence>
<accession>A0A7R8R5F7</accession>
<dbReference type="Pfam" id="PF12699">
    <property type="entry name" value="phiKZ_IP"/>
    <property type="match status" value="1"/>
</dbReference>
<evidence type="ECO:0000313" key="3">
    <source>
        <dbReference type="Proteomes" id="UP000596247"/>
    </source>
</evidence>
<feature type="compositionally biased region" description="Polar residues" evidence="1">
    <location>
        <begin position="47"/>
        <end position="63"/>
    </location>
</feature>
<name>A0A7R8R5F7_9CAUD</name>
<gene>
    <name evidence="2" type="ORF">LLCLJKAH_00121</name>
</gene>
<feature type="compositionally biased region" description="Low complexity" evidence="1">
    <location>
        <begin position="74"/>
        <end position="136"/>
    </location>
</feature>
<sequence>MTVSKLLRIPTHVQRTGVSLEERQVAEERDPDIVDMAQTPDDVDTDGVNSDASASTEAASQDTGALPDDTGAASTEATGDDVTTTDDATTGDEGAAAASADDTATSADAAEQTNADDAGGDAATSDAADVGATTSSEATPPADNSTVDSGSDAANADLDNQADITPPEDVADAGLGDAATDTSAADAPPPVETPMDDIPEEALTSAWVQGVAVDTQHDVDEVAAGDEELADYEHNENELRTAATSLEELRDCCMAVVNKTHKETDAVSTPVQTEIVSEVSDKAVDLLTSGANATLAHVGSELDMPASMESASTPTERLGIALEAIDGKIKQIWETIKRLALQAWDAFVNFVKGIFDKAQRFRNQVANLRKFVVKFKGATPETSEFENNAVWAGCCVEPRAGQFEFSQSEVSKQFETYTSAAKPYLLNASKALVPGINMVFDKVAAIDPEKPESIDAMWNAFGALMNRYEKAVVMVTKMSGGERSLSAADVADGFRSTDGLLPIYSDTGLGGGGLATEIVDPKTDLQIAAKAFWTGASSYYLRGHPVVPSDAKVPTLTADQMEGLLDQIDDAMETIIDYRVVFDEFEKQLAKAQQATAKLASKLPEKEGTSTYQTILATMKLVPKLTKFNQAVITGLYVQSSSILQYIVASTKQYSTNDAAVESTANTVADPGAAKLPSPEAA</sequence>
<evidence type="ECO:0000256" key="1">
    <source>
        <dbReference type="SAM" id="MobiDB-lite"/>
    </source>
</evidence>
<organism evidence="2 3">
    <name type="scientific">Klebsiella phage vB_KvM-Eowyn</name>
    <dbReference type="NCBI Taxonomy" id="2762819"/>
    <lineage>
        <taxon>Viruses</taxon>
        <taxon>Duplodnaviria</taxon>
        <taxon>Heunggongvirae</taxon>
        <taxon>Uroviricota</taxon>
        <taxon>Caudoviricetes</taxon>
        <taxon>Chimalliviridae</taxon>
        <taxon>Eowynvirus</taxon>
        <taxon>Eowynvirus eowyn</taxon>
    </lineage>
</organism>
<dbReference type="InterPro" id="IPR024413">
    <property type="entry name" value="Phage_phiKZ_Orf92_int-head"/>
</dbReference>
<proteinExistence type="predicted"/>
<feature type="compositionally biased region" description="Low complexity" evidence="1">
    <location>
        <begin position="172"/>
        <end position="186"/>
    </location>
</feature>
<feature type="region of interest" description="Disordered" evidence="1">
    <location>
        <begin position="1"/>
        <end position="197"/>
    </location>
</feature>
<protein>
    <submittedName>
        <fullName evidence="2">Uncharacterized protein</fullName>
    </submittedName>
</protein>
<dbReference type="EMBL" id="LR881104">
    <property type="protein sequence ID" value="CAD5236110.1"/>
    <property type="molecule type" value="Genomic_DNA"/>
</dbReference>
<feature type="compositionally biased region" description="Basic and acidic residues" evidence="1">
    <location>
        <begin position="20"/>
        <end position="32"/>
    </location>
</feature>